<sequence>MVGRLRSLLTLSAIIVTASSAATPICRDVSGNGTGWPSDVVGSVVDSSDPKFSTQSARWSSYEAPTFSQVFAPEDEEQLSIGNGVLITMENFNYTKINDDLTATVGAGSTFNDVVQVVGAAGREMTVGSCPCVGATGAYLGGGVGRLQGLHGLSSDGVRKIRMALWNGTIIETTDSVNPDLFWGMRGAGQNFGFVIETTFATYPQTNGGNNYESQLTFNISSLGTVVDTVNSLLPLDPKLAIVTIVGADATTLETLVLVNLVYAGTTEEGRGYSNLFSNYSISNIETTLTYAELPTKSAGGFNNIKCIKGHRQDQYGVSMKTIDKNSFIAMAQEYTDLIQANPLLNASAFLVETFGVQAIDDLGDDYSAFPHRGRINNFLEINVSFDDDSVADAGDAWGKRWRDNFSEPDVSGYNSTVVYQNYGHGDEMLSTLYGADAWRHERLTALKQSYDPQGVFNAYHAVPRSIERWS</sequence>
<evidence type="ECO:0000313" key="9">
    <source>
        <dbReference type="Proteomes" id="UP000481858"/>
    </source>
</evidence>
<dbReference type="Gene3D" id="3.30.465.10">
    <property type="match status" value="1"/>
</dbReference>
<comment type="similarity">
    <text evidence="2">Belongs to the oxygen-dependent FAD-linked oxidoreductase family.</text>
</comment>
<evidence type="ECO:0000313" key="8">
    <source>
        <dbReference type="EMBL" id="KAF2963805.1"/>
    </source>
</evidence>
<dbReference type="InterPro" id="IPR016169">
    <property type="entry name" value="FAD-bd_PCMH_sub2"/>
</dbReference>
<dbReference type="GO" id="GO:0016491">
    <property type="term" value="F:oxidoreductase activity"/>
    <property type="evidence" value="ECO:0007669"/>
    <property type="project" value="UniProtKB-KW"/>
</dbReference>
<evidence type="ECO:0000256" key="6">
    <source>
        <dbReference type="SAM" id="SignalP"/>
    </source>
</evidence>
<feature type="domain" description="FAD-binding PCMH-type" evidence="7">
    <location>
        <begin position="1"/>
        <end position="205"/>
    </location>
</feature>
<name>A0A7C8IM23_9PEZI</name>
<keyword evidence="4" id="KW-0274">FAD</keyword>
<dbReference type="AlphaFoldDB" id="A0A7C8IM23"/>
<organism evidence="8 9">
    <name type="scientific">Xylaria multiplex</name>
    <dbReference type="NCBI Taxonomy" id="323545"/>
    <lineage>
        <taxon>Eukaryota</taxon>
        <taxon>Fungi</taxon>
        <taxon>Dikarya</taxon>
        <taxon>Ascomycota</taxon>
        <taxon>Pezizomycotina</taxon>
        <taxon>Sordariomycetes</taxon>
        <taxon>Xylariomycetidae</taxon>
        <taxon>Xylariales</taxon>
        <taxon>Xylariaceae</taxon>
        <taxon>Xylaria</taxon>
    </lineage>
</organism>
<dbReference type="InParanoid" id="A0A7C8IM23"/>
<evidence type="ECO:0000256" key="1">
    <source>
        <dbReference type="ARBA" id="ARBA00001974"/>
    </source>
</evidence>
<gene>
    <name evidence="8" type="ORF">GQX73_g9769</name>
</gene>
<dbReference type="InterPro" id="IPR006094">
    <property type="entry name" value="Oxid_FAD_bind_N"/>
</dbReference>
<dbReference type="Proteomes" id="UP000481858">
    <property type="component" value="Unassembled WGS sequence"/>
</dbReference>
<keyword evidence="5" id="KW-0560">Oxidoreductase</keyword>
<feature type="signal peptide" evidence="6">
    <location>
        <begin position="1"/>
        <end position="21"/>
    </location>
</feature>
<proteinExistence type="inferred from homology"/>
<dbReference type="PANTHER" id="PTHR42973">
    <property type="entry name" value="BINDING OXIDOREDUCTASE, PUTATIVE (AFU_ORTHOLOGUE AFUA_1G17690)-RELATED"/>
    <property type="match status" value="1"/>
</dbReference>
<comment type="cofactor">
    <cofactor evidence="1">
        <name>FAD</name>
        <dbReference type="ChEBI" id="CHEBI:57692"/>
    </cofactor>
</comment>
<dbReference type="InterPro" id="IPR012951">
    <property type="entry name" value="BBE"/>
</dbReference>
<dbReference type="Gene3D" id="3.40.462.20">
    <property type="match status" value="1"/>
</dbReference>
<dbReference type="InterPro" id="IPR016166">
    <property type="entry name" value="FAD-bd_PCMH"/>
</dbReference>
<dbReference type="EMBL" id="WUBL01000181">
    <property type="protein sequence ID" value="KAF2963805.1"/>
    <property type="molecule type" value="Genomic_DNA"/>
</dbReference>
<dbReference type="GO" id="GO:0071949">
    <property type="term" value="F:FAD binding"/>
    <property type="evidence" value="ECO:0007669"/>
    <property type="project" value="InterPro"/>
</dbReference>
<dbReference type="InterPro" id="IPR050416">
    <property type="entry name" value="FAD-linked_Oxidoreductase"/>
</dbReference>
<dbReference type="Pfam" id="PF01565">
    <property type="entry name" value="FAD_binding_4"/>
    <property type="match status" value="1"/>
</dbReference>
<dbReference type="SUPFAM" id="SSF56176">
    <property type="entry name" value="FAD-binding/transporter-associated domain-like"/>
    <property type="match status" value="1"/>
</dbReference>
<accession>A0A7C8IM23</accession>
<dbReference type="OrthoDB" id="415825at2759"/>
<feature type="chain" id="PRO_5028885743" description="FAD-binding PCMH-type domain-containing protein" evidence="6">
    <location>
        <begin position="22"/>
        <end position="471"/>
    </location>
</feature>
<evidence type="ECO:0000256" key="3">
    <source>
        <dbReference type="ARBA" id="ARBA00022630"/>
    </source>
</evidence>
<dbReference type="PROSITE" id="PS51387">
    <property type="entry name" value="FAD_PCMH"/>
    <property type="match status" value="1"/>
</dbReference>
<dbReference type="InterPro" id="IPR036318">
    <property type="entry name" value="FAD-bd_PCMH-like_sf"/>
</dbReference>
<dbReference type="PANTHER" id="PTHR42973:SF39">
    <property type="entry name" value="FAD-BINDING PCMH-TYPE DOMAIN-CONTAINING PROTEIN"/>
    <property type="match status" value="1"/>
</dbReference>
<protein>
    <recommendedName>
        <fullName evidence="7">FAD-binding PCMH-type domain-containing protein</fullName>
    </recommendedName>
</protein>
<comment type="caution">
    <text evidence="8">The sequence shown here is derived from an EMBL/GenBank/DDBJ whole genome shotgun (WGS) entry which is preliminary data.</text>
</comment>
<dbReference type="Pfam" id="PF08031">
    <property type="entry name" value="BBE"/>
    <property type="match status" value="1"/>
</dbReference>
<evidence type="ECO:0000256" key="5">
    <source>
        <dbReference type="ARBA" id="ARBA00023002"/>
    </source>
</evidence>
<keyword evidence="9" id="KW-1185">Reference proteome</keyword>
<evidence type="ECO:0000256" key="2">
    <source>
        <dbReference type="ARBA" id="ARBA00005466"/>
    </source>
</evidence>
<evidence type="ECO:0000259" key="7">
    <source>
        <dbReference type="PROSITE" id="PS51387"/>
    </source>
</evidence>
<reference evidence="8 9" key="1">
    <citation type="submission" date="2019-12" db="EMBL/GenBank/DDBJ databases">
        <title>Draft genome sequence of the ascomycete Xylaria multiplex DSM 110363.</title>
        <authorList>
            <person name="Buettner E."/>
            <person name="Kellner H."/>
        </authorList>
    </citation>
    <scope>NUCLEOTIDE SEQUENCE [LARGE SCALE GENOMIC DNA]</scope>
    <source>
        <strain evidence="8 9">DSM 110363</strain>
    </source>
</reference>
<keyword evidence="3" id="KW-0285">Flavoprotein</keyword>
<evidence type="ECO:0000256" key="4">
    <source>
        <dbReference type="ARBA" id="ARBA00022827"/>
    </source>
</evidence>
<keyword evidence="6" id="KW-0732">Signal</keyword>